<protein>
    <submittedName>
        <fullName evidence="11">ABC transporter permease</fullName>
    </submittedName>
</protein>
<name>A0ABV6JNS8_9PROT</name>
<dbReference type="Pfam" id="PF00528">
    <property type="entry name" value="BPD_transp_1"/>
    <property type="match status" value="1"/>
</dbReference>
<proteinExistence type="inferred from homology"/>
<evidence type="ECO:0000313" key="12">
    <source>
        <dbReference type="Proteomes" id="UP001589865"/>
    </source>
</evidence>
<keyword evidence="3 9" id="KW-0813">Transport</keyword>
<keyword evidence="5" id="KW-0997">Cell inner membrane</keyword>
<accession>A0ABV6JNS8</accession>
<gene>
    <name evidence="11" type="ORF">ACFFGY_03895</name>
</gene>
<dbReference type="Gene3D" id="1.10.3720.10">
    <property type="entry name" value="MetI-like"/>
    <property type="match status" value="1"/>
</dbReference>
<dbReference type="PANTHER" id="PTHR30133">
    <property type="entry name" value="CATIONIC AMINO ACID TRANSPORTER, MEMBRANE COMPONENT"/>
    <property type="match status" value="1"/>
</dbReference>
<keyword evidence="4" id="KW-1003">Cell membrane</keyword>
<dbReference type="EMBL" id="JBHLUN010000002">
    <property type="protein sequence ID" value="MFC0407376.1"/>
    <property type="molecule type" value="Genomic_DNA"/>
</dbReference>
<feature type="domain" description="ABC transmembrane type-1" evidence="10">
    <location>
        <begin position="24"/>
        <end position="225"/>
    </location>
</feature>
<keyword evidence="8 9" id="KW-0472">Membrane</keyword>
<dbReference type="InterPro" id="IPR000515">
    <property type="entry name" value="MetI-like"/>
</dbReference>
<evidence type="ECO:0000256" key="6">
    <source>
        <dbReference type="ARBA" id="ARBA00022692"/>
    </source>
</evidence>
<dbReference type="CDD" id="cd06261">
    <property type="entry name" value="TM_PBP2"/>
    <property type="match status" value="1"/>
</dbReference>
<feature type="transmembrane region" description="Helical" evidence="9">
    <location>
        <begin position="20"/>
        <end position="46"/>
    </location>
</feature>
<dbReference type="InterPro" id="IPR010065">
    <property type="entry name" value="AA_ABC_transptr_permease_3TM"/>
</dbReference>
<feature type="transmembrane region" description="Helical" evidence="9">
    <location>
        <begin position="204"/>
        <end position="225"/>
    </location>
</feature>
<dbReference type="Proteomes" id="UP001589865">
    <property type="component" value="Unassembled WGS sequence"/>
</dbReference>
<evidence type="ECO:0000256" key="3">
    <source>
        <dbReference type="ARBA" id="ARBA00022448"/>
    </source>
</evidence>
<keyword evidence="12" id="KW-1185">Reference proteome</keyword>
<comment type="subcellular location">
    <subcellularLocation>
        <location evidence="1">Cell inner membrane</location>
        <topology evidence="1">Multi-pass membrane protein</topology>
    </subcellularLocation>
    <subcellularLocation>
        <location evidence="9">Cell membrane</location>
        <topology evidence="9">Multi-pass membrane protein</topology>
    </subcellularLocation>
</comment>
<dbReference type="RefSeq" id="WP_377043071.1">
    <property type="nucleotide sequence ID" value="NZ_JBHLUN010000002.1"/>
</dbReference>
<evidence type="ECO:0000313" key="11">
    <source>
        <dbReference type="EMBL" id="MFC0407376.1"/>
    </source>
</evidence>
<comment type="similarity">
    <text evidence="2">Belongs to the binding-protein-dependent transport system permease family. HisMQ subfamily.</text>
</comment>
<dbReference type="SUPFAM" id="SSF161098">
    <property type="entry name" value="MetI-like"/>
    <property type="match status" value="1"/>
</dbReference>
<dbReference type="InterPro" id="IPR035906">
    <property type="entry name" value="MetI-like_sf"/>
</dbReference>
<evidence type="ECO:0000256" key="9">
    <source>
        <dbReference type="RuleBase" id="RU363032"/>
    </source>
</evidence>
<dbReference type="PANTHER" id="PTHR30133:SF2">
    <property type="entry name" value="ARGININE ABC TRANSPORTER PERMEASE PROTEIN ARTQ"/>
    <property type="match status" value="1"/>
</dbReference>
<reference evidence="11 12" key="1">
    <citation type="submission" date="2024-09" db="EMBL/GenBank/DDBJ databases">
        <authorList>
            <person name="Sun Q."/>
            <person name="Mori K."/>
        </authorList>
    </citation>
    <scope>NUCLEOTIDE SEQUENCE [LARGE SCALE GENOMIC DNA]</scope>
    <source>
        <strain evidence="11 12">TBRC 5777</strain>
    </source>
</reference>
<evidence type="ECO:0000256" key="2">
    <source>
        <dbReference type="ARBA" id="ARBA00010072"/>
    </source>
</evidence>
<organism evidence="11 12">
    <name type="scientific">Roseomonas elaeocarpi</name>
    <dbReference type="NCBI Taxonomy" id="907779"/>
    <lineage>
        <taxon>Bacteria</taxon>
        <taxon>Pseudomonadati</taxon>
        <taxon>Pseudomonadota</taxon>
        <taxon>Alphaproteobacteria</taxon>
        <taxon>Acetobacterales</taxon>
        <taxon>Roseomonadaceae</taxon>
        <taxon>Roseomonas</taxon>
    </lineage>
</organism>
<evidence type="ECO:0000256" key="8">
    <source>
        <dbReference type="ARBA" id="ARBA00023136"/>
    </source>
</evidence>
<evidence type="ECO:0000256" key="5">
    <source>
        <dbReference type="ARBA" id="ARBA00022519"/>
    </source>
</evidence>
<dbReference type="NCBIfam" id="TIGR01726">
    <property type="entry name" value="HEQRo_perm_3TM"/>
    <property type="match status" value="1"/>
</dbReference>
<keyword evidence="7 9" id="KW-1133">Transmembrane helix</keyword>
<comment type="caution">
    <text evidence="11">The sequence shown here is derived from an EMBL/GenBank/DDBJ whole genome shotgun (WGS) entry which is preliminary data.</text>
</comment>
<evidence type="ECO:0000256" key="4">
    <source>
        <dbReference type="ARBA" id="ARBA00022475"/>
    </source>
</evidence>
<keyword evidence="6 9" id="KW-0812">Transmembrane</keyword>
<evidence type="ECO:0000256" key="1">
    <source>
        <dbReference type="ARBA" id="ARBA00004429"/>
    </source>
</evidence>
<sequence length="242" mass="25383">MDDGALTLLGFGPEGWGAVLLRAALTTAILSVCAFAIGAVLGTLCAWAKLGGAKPIRWLAEGYTTVMRGVPDLLVIYLFYFGGRQAVSALAQFFGMGPGGVEVNGFLAGALAIGLISGAGQGEVLRGAYHAIPKGEIEAGRVAGMGRWLLFRRVIFPQGLRTALPALGNQWQNVIKESALVSVTGVVETLRQISVAADSTQLPFLFYAVGAGIYLAITTGSGLVFRAAEWWTMRGQPAARSH</sequence>
<dbReference type="InterPro" id="IPR051613">
    <property type="entry name" value="ABC_transp_permease_HisMQ"/>
</dbReference>
<dbReference type="PROSITE" id="PS50928">
    <property type="entry name" value="ABC_TM1"/>
    <property type="match status" value="1"/>
</dbReference>
<evidence type="ECO:0000259" key="10">
    <source>
        <dbReference type="PROSITE" id="PS50928"/>
    </source>
</evidence>
<evidence type="ECO:0000256" key="7">
    <source>
        <dbReference type="ARBA" id="ARBA00022989"/>
    </source>
</evidence>